<evidence type="ECO:0000313" key="2">
    <source>
        <dbReference type="Proteomes" id="UP000008148"/>
    </source>
</evidence>
<dbReference type="InterPro" id="IPR020386">
    <property type="entry name" value="Uncharacterised_YehE"/>
</dbReference>
<dbReference type="KEGG" id="cko:CKO_00673"/>
<proteinExistence type="predicted"/>
<dbReference type="Proteomes" id="UP000008148">
    <property type="component" value="Chromosome"/>
</dbReference>
<evidence type="ECO:0000313" key="1">
    <source>
        <dbReference type="EMBL" id="ABV11827.1"/>
    </source>
</evidence>
<dbReference type="HOGENOM" id="CLU_164781_0_0_6"/>
<keyword evidence="2" id="KW-1185">Reference proteome</keyword>
<name>A8AEB4_CITK8</name>
<protein>
    <recommendedName>
        <fullName evidence="3">DUF2574 family protein</fullName>
    </recommendedName>
</protein>
<dbReference type="AlphaFoldDB" id="A8AEB4"/>
<dbReference type="STRING" id="290338.CKO_00673"/>
<organism evidence="1 2">
    <name type="scientific">Citrobacter koseri (strain ATCC BAA-895 / CDC 4225-83 / SGSC4696)</name>
    <dbReference type="NCBI Taxonomy" id="290338"/>
    <lineage>
        <taxon>Bacteria</taxon>
        <taxon>Pseudomonadati</taxon>
        <taxon>Pseudomonadota</taxon>
        <taxon>Gammaproteobacteria</taxon>
        <taxon>Enterobacterales</taxon>
        <taxon>Enterobacteriaceae</taxon>
        <taxon>Citrobacter</taxon>
    </lineage>
</organism>
<evidence type="ECO:0008006" key="3">
    <source>
        <dbReference type="Google" id="ProtNLM"/>
    </source>
</evidence>
<sequence>MKINCAVLSFTTGLTLNMKNPLLMGIIVLAYGMSSPVFASDTATLTISGSVTTPTCHADVVDTQLQQRCGNNTYLANAGETASMPVRGVVTEVITLPGGSARQIVLNRYD</sequence>
<reference evidence="1 2" key="1">
    <citation type="submission" date="2007-08" db="EMBL/GenBank/DDBJ databases">
        <authorList>
            <consortium name="The Citrobacter koseri Genome Sequencing Project"/>
            <person name="McClelland M."/>
            <person name="Sanderson E.K."/>
            <person name="Porwollik S."/>
            <person name="Spieth J."/>
            <person name="Clifton W.S."/>
            <person name="Latreille P."/>
            <person name="Courtney L."/>
            <person name="Wang C."/>
            <person name="Pepin K."/>
            <person name="Bhonagiri V."/>
            <person name="Nash W."/>
            <person name="Johnson M."/>
            <person name="Thiruvilangam P."/>
            <person name="Wilson R."/>
        </authorList>
    </citation>
    <scope>NUCLEOTIDE SEQUENCE [LARGE SCALE GENOMIC DNA]</scope>
    <source>
        <strain evidence="2">ATCC BAA-895 / CDC 4225-83 / SGSC4696</strain>
    </source>
</reference>
<accession>A8AEB4</accession>
<dbReference type="EMBL" id="CP000822">
    <property type="protein sequence ID" value="ABV11827.1"/>
    <property type="molecule type" value="Genomic_DNA"/>
</dbReference>
<dbReference type="Pfam" id="PF10836">
    <property type="entry name" value="DUF2574"/>
    <property type="match status" value="1"/>
</dbReference>
<gene>
    <name evidence="1" type="ordered locus">CKO_00673</name>
</gene>